<dbReference type="InterPro" id="IPR029071">
    <property type="entry name" value="Ubiquitin-like_domsf"/>
</dbReference>
<feature type="compositionally biased region" description="Basic and acidic residues" evidence="1">
    <location>
        <begin position="31"/>
        <end position="46"/>
    </location>
</feature>
<gene>
    <name evidence="3" type="ORF">FZEAL_7031</name>
</gene>
<dbReference type="Pfam" id="PF11976">
    <property type="entry name" value="Rad60-SLD"/>
    <property type="match status" value="1"/>
</dbReference>
<feature type="region of interest" description="Disordered" evidence="1">
    <location>
        <begin position="399"/>
        <end position="419"/>
    </location>
</feature>
<feature type="region of interest" description="Disordered" evidence="1">
    <location>
        <begin position="68"/>
        <end position="255"/>
    </location>
</feature>
<comment type="caution">
    <text evidence="3">The sequence shown here is derived from an EMBL/GenBank/DDBJ whole genome shotgun (WGS) entry which is preliminary data.</text>
</comment>
<accession>A0A8H4XIV6</accession>
<dbReference type="InterPro" id="IPR022617">
    <property type="entry name" value="Rad60/SUMO-like_dom"/>
</dbReference>
<reference evidence="3" key="1">
    <citation type="journal article" date="2020" name="BMC Genomics">
        <title>Correction to: Identification and distribution of gene clusters required for synthesis of sphingolipid metabolism inhibitors in diverse species of the filamentous fungus Fusarium.</title>
        <authorList>
            <person name="Kim H.S."/>
            <person name="Lohmar J.M."/>
            <person name="Busman M."/>
            <person name="Brown D.W."/>
            <person name="Naumann T.A."/>
            <person name="Divon H.H."/>
            <person name="Lysoe E."/>
            <person name="Uhlig S."/>
            <person name="Proctor R.H."/>
        </authorList>
    </citation>
    <scope>NUCLEOTIDE SEQUENCE</scope>
    <source>
        <strain evidence="3">NRRL 22465</strain>
    </source>
</reference>
<feature type="region of interest" description="Disordered" evidence="1">
    <location>
        <begin position="1"/>
        <end position="46"/>
    </location>
</feature>
<dbReference type="EMBL" id="JABEYC010000554">
    <property type="protein sequence ID" value="KAF4976280.1"/>
    <property type="molecule type" value="Genomic_DNA"/>
</dbReference>
<dbReference type="AlphaFoldDB" id="A0A8H4XIV6"/>
<feature type="domain" description="Ubiquitin-like" evidence="2">
    <location>
        <begin position="426"/>
        <end position="498"/>
    </location>
</feature>
<evidence type="ECO:0000313" key="4">
    <source>
        <dbReference type="Proteomes" id="UP000635477"/>
    </source>
</evidence>
<evidence type="ECO:0000256" key="1">
    <source>
        <dbReference type="SAM" id="MobiDB-lite"/>
    </source>
</evidence>
<feature type="compositionally biased region" description="Basic and acidic residues" evidence="1">
    <location>
        <begin position="70"/>
        <end position="99"/>
    </location>
</feature>
<sequence length="498" mass="56091">MGDDVAAPAPKLKKLPFKPTALRRAAPKPTQTEETKEGGDDDLYLFRRSKEMAPIVAADAERRLKRRQKLREAELDPKRSQLESSGEKRAREVSEDLSHESLASDDMDAEITGLQSPVPPASEALDQPLTQSRVDRTSELVTPPPSKRSRLSSGSSSKKPMSSMELDDPFPDASPTPRPRSHLNPSTPSRAPRMESFSSKAAHIISIESDSDSDDMAPQPSTALPTRTRSTSIVELVDRSSSKPASPPPPPPEEDEYAEYIRRAEEQRAREQALRQSNSDEPRKKEIVDILIVSEIPGARILKLKCYFDKRLGDVRSAWIAHQRKHNVAIPGDQSAEVILTWRRKRVYMTNTLLTLGIRPQGDGRAVADSQGLGGFSENRTKVHMEAWTLDRFQEMERDQEMRRKRDAGDISDEESEPLPEPEVKWQILLKARDHEPVGLTVRPSTTVDTLITGFQSRRKVEGGKQVSLWWDGMRLEEHKTLQDAEIEDRDTIEVHFQ</sequence>
<reference evidence="3" key="2">
    <citation type="submission" date="2020-05" db="EMBL/GenBank/DDBJ databases">
        <authorList>
            <person name="Kim H.-S."/>
            <person name="Proctor R.H."/>
            <person name="Brown D.W."/>
        </authorList>
    </citation>
    <scope>NUCLEOTIDE SEQUENCE</scope>
    <source>
        <strain evidence="3">NRRL 22465</strain>
    </source>
</reference>
<keyword evidence="4" id="KW-1185">Reference proteome</keyword>
<name>A0A8H4XIV6_9HYPO</name>
<dbReference type="OrthoDB" id="3365399at2759"/>
<dbReference type="PROSITE" id="PS50053">
    <property type="entry name" value="UBIQUITIN_2"/>
    <property type="match status" value="1"/>
</dbReference>
<proteinExistence type="predicted"/>
<feature type="compositionally biased region" description="Low complexity" evidence="1">
    <location>
        <begin position="1"/>
        <end position="10"/>
    </location>
</feature>
<feature type="compositionally biased region" description="Polar residues" evidence="1">
    <location>
        <begin position="219"/>
        <end position="233"/>
    </location>
</feature>
<evidence type="ECO:0000259" key="2">
    <source>
        <dbReference type="PROSITE" id="PS50053"/>
    </source>
</evidence>
<dbReference type="InterPro" id="IPR000626">
    <property type="entry name" value="Ubiquitin-like_dom"/>
</dbReference>
<dbReference type="Proteomes" id="UP000635477">
    <property type="component" value="Unassembled WGS sequence"/>
</dbReference>
<feature type="compositionally biased region" description="Low complexity" evidence="1">
    <location>
        <begin position="151"/>
        <end position="164"/>
    </location>
</feature>
<feature type="compositionally biased region" description="Acidic residues" evidence="1">
    <location>
        <begin position="410"/>
        <end position="419"/>
    </location>
</feature>
<protein>
    <recommendedName>
        <fullName evidence="2">Ubiquitin-like domain-containing protein</fullName>
    </recommendedName>
</protein>
<feature type="compositionally biased region" description="Basic and acidic residues" evidence="1">
    <location>
        <begin position="399"/>
        <end position="409"/>
    </location>
</feature>
<dbReference type="Gene3D" id="3.10.20.90">
    <property type="entry name" value="Phosphatidylinositol 3-kinase Catalytic Subunit, Chain A, domain 1"/>
    <property type="match status" value="1"/>
</dbReference>
<evidence type="ECO:0000313" key="3">
    <source>
        <dbReference type="EMBL" id="KAF4976280.1"/>
    </source>
</evidence>
<dbReference type="SUPFAM" id="SSF54236">
    <property type="entry name" value="Ubiquitin-like"/>
    <property type="match status" value="1"/>
</dbReference>
<organism evidence="3 4">
    <name type="scientific">Fusarium zealandicum</name>
    <dbReference type="NCBI Taxonomy" id="1053134"/>
    <lineage>
        <taxon>Eukaryota</taxon>
        <taxon>Fungi</taxon>
        <taxon>Dikarya</taxon>
        <taxon>Ascomycota</taxon>
        <taxon>Pezizomycotina</taxon>
        <taxon>Sordariomycetes</taxon>
        <taxon>Hypocreomycetidae</taxon>
        <taxon>Hypocreales</taxon>
        <taxon>Nectriaceae</taxon>
        <taxon>Fusarium</taxon>
        <taxon>Fusarium staphyleae species complex</taxon>
    </lineage>
</organism>